<evidence type="ECO:0000313" key="1">
    <source>
        <dbReference type="EMBL" id="GAT43829.1"/>
    </source>
</evidence>
<dbReference type="Gene3D" id="3.80.10.10">
    <property type="entry name" value="Ribonuclease Inhibitor"/>
    <property type="match status" value="1"/>
</dbReference>
<proteinExistence type="predicted"/>
<protein>
    <recommendedName>
        <fullName evidence="3">F-box domain-containing protein</fullName>
    </recommendedName>
</protein>
<dbReference type="EMBL" id="DF839342">
    <property type="protein sequence ID" value="GAT43829.1"/>
    <property type="molecule type" value="Genomic_DNA"/>
</dbReference>
<name>A0ABQ0KY24_MYCCL</name>
<sequence>MDLASLASMLAQAVSPSFETQAKVLLASTEANVARIDAQIQDLICLREREQATVAALKFVTAPVRKVPMELLVEIFLQVGYVGDLDAGMHSDPEYGYRRPRAALRARFRLSHVSRYWRAVALRTPRLWVAELPIRTPKDDPAYILMTKQLLDRSAPFPIPIRAAYKPSSAAKANKLVSQAILDAIASVSDRWSTVYFEGIDIFPALRRLGMGALSMPHLSALRTQRQRGERLTASLDRRWFAPKLTTLEASRMANVSALPIAWSQLTNLTLDADSPDTILAILLQCTNLVEAKVETHIWRARQPVLANPPVVLAQLKTLILSFSSGEGDGDDWGTLFIEPFFNRLSAPALESLELTVNIDYTWTAELALALAQYLTRSPQLLKFAMNWSSLVAEELVQLLAAMPSLKTFSLDFCQWCITDQVLVRMTDHGSGNVNTGLGPVLLPRLEVLELHTVDDAFGDDALTAMIQSRWWPDPNTPPVPQPAVSRLETVSVWTGDNDCRNLSESVELQESMKVLKEQGLYVQLG</sequence>
<accession>A0ABQ0KY24</accession>
<evidence type="ECO:0008006" key="3">
    <source>
        <dbReference type="Google" id="ProtNLM"/>
    </source>
</evidence>
<reference evidence="1" key="1">
    <citation type="submission" date="2014-09" db="EMBL/GenBank/DDBJ databases">
        <title>Genome sequence of the luminous mushroom Mycena chlorophos for searching fungal bioluminescence genes.</title>
        <authorList>
            <person name="Tanaka Y."/>
            <person name="Kasuga D."/>
            <person name="Oba Y."/>
            <person name="Hase S."/>
            <person name="Sato K."/>
            <person name="Oba Y."/>
            <person name="Sakakibara Y."/>
        </authorList>
    </citation>
    <scope>NUCLEOTIDE SEQUENCE</scope>
</reference>
<dbReference type="InterPro" id="IPR032675">
    <property type="entry name" value="LRR_dom_sf"/>
</dbReference>
<keyword evidence="2" id="KW-1185">Reference proteome</keyword>
<gene>
    <name evidence="1" type="ORF">MCHLO_01496</name>
</gene>
<dbReference type="SUPFAM" id="SSF52047">
    <property type="entry name" value="RNI-like"/>
    <property type="match status" value="1"/>
</dbReference>
<dbReference type="Proteomes" id="UP000815677">
    <property type="component" value="Unassembled WGS sequence"/>
</dbReference>
<evidence type="ECO:0000313" key="2">
    <source>
        <dbReference type="Proteomes" id="UP000815677"/>
    </source>
</evidence>
<organism evidence="1 2">
    <name type="scientific">Mycena chlorophos</name>
    <name type="common">Agaric fungus</name>
    <name type="synonym">Agaricus chlorophos</name>
    <dbReference type="NCBI Taxonomy" id="658473"/>
    <lineage>
        <taxon>Eukaryota</taxon>
        <taxon>Fungi</taxon>
        <taxon>Dikarya</taxon>
        <taxon>Basidiomycota</taxon>
        <taxon>Agaricomycotina</taxon>
        <taxon>Agaricomycetes</taxon>
        <taxon>Agaricomycetidae</taxon>
        <taxon>Agaricales</taxon>
        <taxon>Marasmiineae</taxon>
        <taxon>Mycenaceae</taxon>
        <taxon>Mycena</taxon>
    </lineage>
</organism>